<reference evidence="1" key="1">
    <citation type="submission" date="2020-05" db="EMBL/GenBank/DDBJ databases">
        <authorList>
            <person name="Chiriac C."/>
            <person name="Salcher M."/>
            <person name="Ghai R."/>
            <person name="Kavagutti S V."/>
        </authorList>
    </citation>
    <scope>NUCLEOTIDE SEQUENCE</scope>
</reference>
<protein>
    <submittedName>
        <fullName evidence="1">Unannotated protein</fullName>
    </submittedName>
</protein>
<dbReference type="AlphaFoldDB" id="A0A6J6ZQF0"/>
<dbReference type="EMBL" id="CAFABD010000051">
    <property type="protein sequence ID" value="CAB4823003.1"/>
    <property type="molecule type" value="Genomic_DNA"/>
</dbReference>
<evidence type="ECO:0000313" key="1">
    <source>
        <dbReference type="EMBL" id="CAB4823003.1"/>
    </source>
</evidence>
<organism evidence="1">
    <name type="scientific">freshwater metagenome</name>
    <dbReference type="NCBI Taxonomy" id="449393"/>
    <lineage>
        <taxon>unclassified sequences</taxon>
        <taxon>metagenomes</taxon>
        <taxon>ecological metagenomes</taxon>
    </lineage>
</organism>
<proteinExistence type="predicted"/>
<name>A0A6J6ZQF0_9ZZZZ</name>
<accession>A0A6J6ZQF0</accession>
<sequence length="32" mass="3471">MPVVLKNIVSVPTMMRPVAAFSSGNLNKRNAK</sequence>
<gene>
    <name evidence="1" type="ORF">UFOPK3166_00469</name>
</gene>